<dbReference type="EMBL" id="CAJOBP010081122">
    <property type="protein sequence ID" value="CAF4915270.1"/>
    <property type="molecule type" value="Genomic_DNA"/>
</dbReference>
<dbReference type="AlphaFoldDB" id="A0A821VW00"/>
<dbReference type="Proteomes" id="UP000663873">
    <property type="component" value="Unassembled WGS sequence"/>
</dbReference>
<evidence type="ECO:0000313" key="3">
    <source>
        <dbReference type="Proteomes" id="UP000663873"/>
    </source>
</evidence>
<feature type="non-terminal residue" evidence="2">
    <location>
        <position position="80"/>
    </location>
</feature>
<proteinExistence type="predicted"/>
<evidence type="ECO:0000256" key="1">
    <source>
        <dbReference type="SAM" id="MobiDB-lite"/>
    </source>
</evidence>
<accession>A0A821VW00</accession>
<keyword evidence="3" id="KW-1185">Reference proteome</keyword>
<sequence length="80" mass="9401">AEEKYEIERSSDGQHIHIESPHESEHEEEKQQQLSSELEHVTEIEQDQYVPTLSLEQVLIDYREATLSDNETEKAIHEVE</sequence>
<name>A0A821VW00_9BILA</name>
<gene>
    <name evidence="2" type="ORF">UJA718_LOCUS46160</name>
</gene>
<protein>
    <submittedName>
        <fullName evidence="2">Uncharacterized protein</fullName>
    </submittedName>
</protein>
<evidence type="ECO:0000313" key="2">
    <source>
        <dbReference type="EMBL" id="CAF4915270.1"/>
    </source>
</evidence>
<comment type="caution">
    <text evidence="2">The sequence shown here is derived from an EMBL/GenBank/DDBJ whole genome shotgun (WGS) entry which is preliminary data.</text>
</comment>
<feature type="region of interest" description="Disordered" evidence="1">
    <location>
        <begin position="1"/>
        <end position="36"/>
    </location>
</feature>
<organism evidence="2 3">
    <name type="scientific">Rotaria socialis</name>
    <dbReference type="NCBI Taxonomy" id="392032"/>
    <lineage>
        <taxon>Eukaryota</taxon>
        <taxon>Metazoa</taxon>
        <taxon>Spiralia</taxon>
        <taxon>Gnathifera</taxon>
        <taxon>Rotifera</taxon>
        <taxon>Eurotatoria</taxon>
        <taxon>Bdelloidea</taxon>
        <taxon>Philodinida</taxon>
        <taxon>Philodinidae</taxon>
        <taxon>Rotaria</taxon>
    </lineage>
</organism>
<reference evidence="2" key="1">
    <citation type="submission" date="2021-02" db="EMBL/GenBank/DDBJ databases">
        <authorList>
            <person name="Nowell W R."/>
        </authorList>
    </citation>
    <scope>NUCLEOTIDE SEQUENCE</scope>
</reference>
<feature type="non-terminal residue" evidence="2">
    <location>
        <position position="1"/>
    </location>
</feature>